<keyword evidence="3" id="KW-1185">Reference proteome</keyword>
<proteinExistence type="predicted"/>
<protein>
    <submittedName>
        <fullName evidence="2">ArsR family transcriptional regulator</fullName>
    </submittedName>
</protein>
<dbReference type="Pfam" id="PF12840">
    <property type="entry name" value="HTH_20"/>
    <property type="match status" value="1"/>
</dbReference>
<dbReference type="InterPro" id="IPR036388">
    <property type="entry name" value="WH-like_DNA-bd_sf"/>
</dbReference>
<evidence type="ECO:0000259" key="1">
    <source>
        <dbReference type="SMART" id="SM00418"/>
    </source>
</evidence>
<reference evidence="2 3" key="1">
    <citation type="submission" date="2016-04" db="EMBL/GenBank/DDBJ databases">
        <title>Complete genome sequence and analysis of deep-sea sediment isolate, Amycolatopsis sp. WP1.</title>
        <authorList>
            <person name="Wang H."/>
            <person name="Chen S."/>
            <person name="Wu Q."/>
        </authorList>
    </citation>
    <scope>NUCLEOTIDE SEQUENCE [LARGE SCALE GENOMIC DNA]</scope>
    <source>
        <strain evidence="2 3">WP1</strain>
    </source>
</reference>
<dbReference type="EMBL" id="CP015163">
    <property type="protein sequence ID" value="AXB42881.1"/>
    <property type="molecule type" value="Genomic_DNA"/>
</dbReference>
<dbReference type="SUPFAM" id="SSF46785">
    <property type="entry name" value="Winged helix' DNA-binding domain"/>
    <property type="match status" value="1"/>
</dbReference>
<dbReference type="SMART" id="SM00418">
    <property type="entry name" value="HTH_ARSR"/>
    <property type="match status" value="1"/>
</dbReference>
<dbReference type="GO" id="GO:0003700">
    <property type="term" value="F:DNA-binding transcription factor activity"/>
    <property type="evidence" value="ECO:0007669"/>
    <property type="project" value="InterPro"/>
</dbReference>
<evidence type="ECO:0000313" key="3">
    <source>
        <dbReference type="Proteomes" id="UP000250434"/>
    </source>
</evidence>
<sequence>MDTWELLAHPVRLRIVQALSGDRALTTTGLCERAPDVSKATVYRHVGLLADAGVLEVDGGGAERRYRLSRERAVIDAVVSPAEHRRGFAAAMTMLIAEFDAYLDRQHTGTDADPADAVAYRQHEIWLSPAELAALRDGLHDAIAPHLRNEPAPGRTRYLLSPILFPTGKPESGR</sequence>
<feature type="domain" description="HTH arsR-type" evidence="1">
    <location>
        <begin position="2"/>
        <end position="80"/>
    </location>
</feature>
<gene>
    <name evidence="2" type="ORF">A4R43_10300</name>
</gene>
<dbReference type="RefSeq" id="WP_162788404.1">
    <property type="nucleotide sequence ID" value="NZ_CP015163.1"/>
</dbReference>
<dbReference type="Gene3D" id="6.10.140.2180">
    <property type="match status" value="1"/>
</dbReference>
<evidence type="ECO:0000313" key="2">
    <source>
        <dbReference type="EMBL" id="AXB42881.1"/>
    </source>
</evidence>
<accession>A0A344L4A7</accession>
<dbReference type="InterPro" id="IPR001845">
    <property type="entry name" value="HTH_ArsR_DNA-bd_dom"/>
</dbReference>
<dbReference type="Proteomes" id="UP000250434">
    <property type="component" value="Chromosome"/>
</dbReference>
<dbReference type="AlphaFoldDB" id="A0A344L4A7"/>
<dbReference type="CDD" id="cd00090">
    <property type="entry name" value="HTH_ARSR"/>
    <property type="match status" value="1"/>
</dbReference>
<dbReference type="KEGG" id="aab:A4R43_10300"/>
<organism evidence="2 3">
    <name type="scientific">Amycolatopsis albispora</name>
    <dbReference type="NCBI Taxonomy" id="1804986"/>
    <lineage>
        <taxon>Bacteria</taxon>
        <taxon>Bacillati</taxon>
        <taxon>Actinomycetota</taxon>
        <taxon>Actinomycetes</taxon>
        <taxon>Pseudonocardiales</taxon>
        <taxon>Pseudonocardiaceae</taxon>
        <taxon>Amycolatopsis</taxon>
    </lineage>
</organism>
<dbReference type="Gene3D" id="1.10.10.10">
    <property type="entry name" value="Winged helix-like DNA-binding domain superfamily/Winged helix DNA-binding domain"/>
    <property type="match status" value="1"/>
</dbReference>
<name>A0A344L4A7_9PSEU</name>
<dbReference type="InterPro" id="IPR011991">
    <property type="entry name" value="ArsR-like_HTH"/>
</dbReference>
<dbReference type="InterPro" id="IPR036390">
    <property type="entry name" value="WH_DNA-bd_sf"/>
</dbReference>